<dbReference type="Gene3D" id="1.10.10.750">
    <property type="entry name" value="Ypt/Rab-GAP domain of gyp1p, domain 1"/>
    <property type="match status" value="1"/>
</dbReference>
<accession>A0AA35X4B5</accession>
<evidence type="ECO:0000313" key="3">
    <source>
        <dbReference type="Proteomes" id="UP001174909"/>
    </source>
</evidence>
<dbReference type="SUPFAM" id="SSF47923">
    <property type="entry name" value="Ypt/Rab-GAP domain of gyp1p"/>
    <property type="match status" value="2"/>
</dbReference>
<feature type="domain" description="Rab-GAP TBC" evidence="1">
    <location>
        <begin position="95"/>
        <end position="285"/>
    </location>
</feature>
<evidence type="ECO:0000259" key="1">
    <source>
        <dbReference type="PROSITE" id="PS50086"/>
    </source>
</evidence>
<dbReference type="InterPro" id="IPR035969">
    <property type="entry name" value="Rab-GAP_TBC_sf"/>
</dbReference>
<evidence type="ECO:0000313" key="2">
    <source>
        <dbReference type="EMBL" id="CAI8037600.1"/>
    </source>
</evidence>
<dbReference type="Gene3D" id="1.10.472.80">
    <property type="entry name" value="Ypt/Rab-GAP domain of gyp1p, domain 3"/>
    <property type="match status" value="1"/>
</dbReference>
<dbReference type="Pfam" id="PF00566">
    <property type="entry name" value="RabGAP-TBC"/>
    <property type="match status" value="1"/>
</dbReference>
<sequence length="400" mass="46404">MSNHTTDDERVTIVAKYDLGREEGAVIENWEDPDLSVYKSTDRYGFMHTTPLPEVQVPEKVMQIERERAVKWAKMTTQWKKYSDSDKLYRRVNKGIPNSVRGTVWRHVMGIENVKEEGVYLRMKELGRRTSPDIKQIDIDVLRTFRDNIMYKDRYGIKQQALFHVLVAYSMYNTELGYCQGMSSIAAVLLMYLNEEDAFWALVVFIGDPKFAMHGMLIPGLPKLLALCDFHSTLRKRFMPKLHRHMDSQYVAAPDYTTAWFVKLFLDALPFQLVLRIWDLMLFRGEGTLMALSLVLLKINSRAILRLKEDGIRLHLQALYRQHYNEDDTILEVQGMLGEMVKARLRLPQPVRLQKIAELTQNAKERTADILQQNGTETLSIHVDFSAHDSSPDPELSTYV</sequence>
<dbReference type="EMBL" id="CASHTH010002949">
    <property type="protein sequence ID" value="CAI8037600.1"/>
    <property type="molecule type" value="Genomic_DNA"/>
</dbReference>
<reference evidence="2" key="1">
    <citation type="submission" date="2023-03" db="EMBL/GenBank/DDBJ databases">
        <authorList>
            <person name="Steffen K."/>
            <person name="Cardenas P."/>
        </authorList>
    </citation>
    <scope>NUCLEOTIDE SEQUENCE</scope>
</reference>
<dbReference type="Proteomes" id="UP001174909">
    <property type="component" value="Unassembled WGS sequence"/>
</dbReference>
<dbReference type="Gene3D" id="1.10.8.270">
    <property type="entry name" value="putative rabgap domain of human tbc1 domain family member 14 like domains"/>
    <property type="match status" value="1"/>
</dbReference>
<keyword evidence="3" id="KW-1185">Reference proteome</keyword>
<dbReference type="GO" id="GO:0005096">
    <property type="term" value="F:GTPase activator activity"/>
    <property type="evidence" value="ECO:0007669"/>
    <property type="project" value="TreeGrafter"/>
</dbReference>
<protein>
    <submittedName>
        <fullName evidence="2">USP6 N-terminal-like protein</fullName>
    </submittedName>
</protein>
<dbReference type="PANTHER" id="PTHR47219">
    <property type="entry name" value="RAB GTPASE-ACTIVATING PROTEIN 1-LIKE"/>
    <property type="match status" value="1"/>
</dbReference>
<proteinExistence type="predicted"/>
<gene>
    <name evidence="2" type="ORF">GBAR_LOCUS21027</name>
</gene>
<dbReference type="FunFam" id="1.10.8.270:FF:000010">
    <property type="entry name" value="Putative USP6 N-terminal-like protein"/>
    <property type="match status" value="1"/>
</dbReference>
<dbReference type="SMART" id="SM00164">
    <property type="entry name" value="TBC"/>
    <property type="match status" value="1"/>
</dbReference>
<comment type="caution">
    <text evidence="2">The sequence shown here is derived from an EMBL/GenBank/DDBJ whole genome shotgun (WGS) entry which is preliminary data.</text>
</comment>
<dbReference type="GO" id="GO:0031267">
    <property type="term" value="F:small GTPase binding"/>
    <property type="evidence" value="ECO:0007669"/>
    <property type="project" value="TreeGrafter"/>
</dbReference>
<name>A0AA35X4B5_GEOBA</name>
<dbReference type="PANTHER" id="PTHR47219:SF19">
    <property type="entry name" value="USP6 N-TERMINAL-LIKE PROTEIN ISOFORM X1"/>
    <property type="match status" value="1"/>
</dbReference>
<dbReference type="InterPro" id="IPR050302">
    <property type="entry name" value="Rab_GAP_TBC_domain"/>
</dbReference>
<dbReference type="InterPro" id="IPR000195">
    <property type="entry name" value="Rab-GAP-TBC_dom"/>
</dbReference>
<organism evidence="2 3">
    <name type="scientific">Geodia barretti</name>
    <name type="common">Barrett's horny sponge</name>
    <dbReference type="NCBI Taxonomy" id="519541"/>
    <lineage>
        <taxon>Eukaryota</taxon>
        <taxon>Metazoa</taxon>
        <taxon>Porifera</taxon>
        <taxon>Demospongiae</taxon>
        <taxon>Heteroscleromorpha</taxon>
        <taxon>Tetractinellida</taxon>
        <taxon>Astrophorina</taxon>
        <taxon>Geodiidae</taxon>
        <taxon>Geodia</taxon>
    </lineage>
</organism>
<dbReference type="PROSITE" id="PS50086">
    <property type="entry name" value="TBC_RABGAP"/>
    <property type="match status" value="1"/>
</dbReference>
<dbReference type="AlphaFoldDB" id="A0AA35X4B5"/>